<protein>
    <submittedName>
        <fullName evidence="12">Solute carrier family 15 member 1-like isoform X1</fullName>
    </submittedName>
</protein>
<comment type="subcellular location">
    <subcellularLocation>
        <location evidence="1">Membrane</location>
        <topology evidence="1">Multi-pass membrane protein</topology>
    </subcellularLocation>
</comment>
<dbReference type="PANTHER" id="PTHR11654">
    <property type="entry name" value="OLIGOPEPTIDE TRANSPORTER-RELATED"/>
    <property type="match status" value="1"/>
</dbReference>
<keyword evidence="8 10" id="KW-0472">Membrane</keyword>
<evidence type="ECO:0000256" key="4">
    <source>
        <dbReference type="ARBA" id="ARBA00022692"/>
    </source>
</evidence>
<evidence type="ECO:0000256" key="3">
    <source>
        <dbReference type="ARBA" id="ARBA00022448"/>
    </source>
</evidence>
<evidence type="ECO:0000256" key="1">
    <source>
        <dbReference type="ARBA" id="ARBA00004141"/>
    </source>
</evidence>
<feature type="transmembrane region" description="Helical" evidence="10">
    <location>
        <begin position="252"/>
        <end position="271"/>
    </location>
</feature>
<feature type="transmembrane region" description="Helical" evidence="10">
    <location>
        <begin position="413"/>
        <end position="430"/>
    </location>
</feature>
<proteinExistence type="inferred from homology"/>
<dbReference type="PROSITE" id="PS01022">
    <property type="entry name" value="PTR2_1"/>
    <property type="match status" value="1"/>
</dbReference>
<evidence type="ECO:0000256" key="10">
    <source>
        <dbReference type="SAM" id="Phobius"/>
    </source>
</evidence>
<keyword evidence="4 10" id="KW-0812">Transmembrane</keyword>
<keyword evidence="6" id="KW-0653">Protein transport</keyword>
<evidence type="ECO:0000313" key="12">
    <source>
        <dbReference type="RefSeq" id="XP_022110737.1"/>
    </source>
</evidence>
<dbReference type="RefSeq" id="XP_022110737.1">
    <property type="nucleotide sequence ID" value="XM_022255045.1"/>
</dbReference>
<dbReference type="FunFam" id="1.20.1250.20:FF:000049">
    <property type="entry name" value="Solute carrier family 15 member 2"/>
    <property type="match status" value="1"/>
</dbReference>
<gene>
    <name evidence="12" type="primary">LOC110990178</name>
</gene>
<organism evidence="11 12">
    <name type="scientific">Acanthaster planci</name>
    <name type="common">Crown-of-thorns starfish</name>
    <dbReference type="NCBI Taxonomy" id="133434"/>
    <lineage>
        <taxon>Eukaryota</taxon>
        <taxon>Metazoa</taxon>
        <taxon>Echinodermata</taxon>
        <taxon>Eleutherozoa</taxon>
        <taxon>Asterozoa</taxon>
        <taxon>Asteroidea</taxon>
        <taxon>Valvatacea</taxon>
        <taxon>Valvatida</taxon>
        <taxon>Acanthasteridae</taxon>
        <taxon>Acanthaster</taxon>
    </lineage>
</organism>
<evidence type="ECO:0000256" key="6">
    <source>
        <dbReference type="ARBA" id="ARBA00022927"/>
    </source>
</evidence>
<dbReference type="Pfam" id="PF00854">
    <property type="entry name" value="PTR2"/>
    <property type="match status" value="2"/>
</dbReference>
<feature type="compositionally biased region" description="Polar residues" evidence="9">
    <location>
        <begin position="1"/>
        <end position="11"/>
    </location>
</feature>
<dbReference type="AlphaFoldDB" id="A0A8B8A053"/>
<reference evidence="12" key="1">
    <citation type="submission" date="2025-08" db="UniProtKB">
        <authorList>
            <consortium name="RefSeq"/>
        </authorList>
    </citation>
    <scope>IDENTIFICATION</scope>
</reference>
<feature type="transmembrane region" description="Helical" evidence="10">
    <location>
        <begin position="215"/>
        <end position="240"/>
    </location>
</feature>
<evidence type="ECO:0000256" key="8">
    <source>
        <dbReference type="ARBA" id="ARBA00023136"/>
    </source>
</evidence>
<feature type="transmembrane region" description="Helical" evidence="10">
    <location>
        <begin position="149"/>
        <end position="168"/>
    </location>
</feature>
<evidence type="ECO:0000256" key="7">
    <source>
        <dbReference type="ARBA" id="ARBA00022989"/>
    </source>
</evidence>
<dbReference type="InterPro" id="IPR036259">
    <property type="entry name" value="MFS_trans_sf"/>
</dbReference>
<feature type="transmembrane region" description="Helical" evidence="10">
    <location>
        <begin position="714"/>
        <end position="738"/>
    </location>
</feature>
<evidence type="ECO:0000256" key="9">
    <source>
        <dbReference type="SAM" id="MobiDB-lite"/>
    </source>
</evidence>
<dbReference type="OrthoDB" id="205993at2759"/>
<evidence type="ECO:0000256" key="5">
    <source>
        <dbReference type="ARBA" id="ARBA00022856"/>
    </source>
</evidence>
<feature type="transmembrane region" description="Helical" evidence="10">
    <location>
        <begin position="650"/>
        <end position="670"/>
    </location>
</feature>
<dbReference type="Gene3D" id="1.20.1250.20">
    <property type="entry name" value="MFS general substrate transporter like domains"/>
    <property type="match status" value="2"/>
</dbReference>
<feature type="region of interest" description="Disordered" evidence="9">
    <location>
        <begin position="1"/>
        <end position="32"/>
    </location>
</feature>
<feature type="transmembrane region" description="Helical" evidence="10">
    <location>
        <begin position="380"/>
        <end position="401"/>
    </location>
</feature>
<keyword evidence="7 10" id="KW-1133">Transmembrane helix</keyword>
<dbReference type="SUPFAM" id="SSF103473">
    <property type="entry name" value="MFS general substrate transporter"/>
    <property type="match status" value="1"/>
</dbReference>
<dbReference type="FunFam" id="1.20.1250.20:FF:000379">
    <property type="entry name" value="Uncharacterized protein, isoform A"/>
    <property type="match status" value="1"/>
</dbReference>
<dbReference type="InterPro" id="IPR000109">
    <property type="entry name" value="POT_fam"/>
</dbReference>
<accession>A0A8B8A053</accession>
<dbReference type="GO" id="GO:0015031">
    <property type="term" value="P:protein transport"/>
    <property type="evidence" value="ECO:0007669"/>
    <property type="project" value="UniProtKB-KW"/>
</dbReference>
<dbReference type="CDD" id="cd17347">
    <property type="entry name" value="MFS_SLC15A1_2_like"/>
    <property type="match status" value="1"/>
</dbReference>
<feature type="transmembrane region" description="Helical" evidence="10">
    <location>
        <begin position="93"/>
        <end position="111"/>
    </location>
</feature>
<feature type="transmembrane region" description="Helical" evidence="10">
    <location>
        <begin position="180"/>
        <end position="203"/>
    </location>
</feature>
<keyword evidence="3" id="KW-0813">Transport</keyword>
<dbReference type="GO" id="GO:0022857">
    <property type="term" value="F:transmembrane transporter activity"/>
    <property type="evidence" value="ECO:0007669"/>
    <property type="project" value="InterPro"/>
</dbReference>
<dbReference type="KEGG" id="aplc:110990178"/>
<feature type="transmembrane region" description="Helical" evidence="10">
    <location>
        <begin position="117"/>
        <end position="137"/>
    </location>
</feature>
<evidence type="ECO:0000256" key="2">
    <source>
        <dbReference type="ARBA" id="ARBA00005982"/>
    </source>
</evidence>
<sequence>MSQEISNSSASGRGHPTAADGGNVGLQASSKNRDGVLDEVKLDGVKSTALLDEDQPKKLSGKAWGRMGKFLSGKGEYPKSIFFIIGTEFCERFSYYGMKAILVLYLTNILLLDDDLATALFHAFAMLCYFTPIFGAMIADSWLGKYRTILYVSQIYMVGNVIMCLTALPPQTTGSPELIGPLFGLFFIALGTGGIKPCVSAFGGDQFSADQEEHIAKFFSVFYFSINAGSVISTFLTPILRHDAQCFGNDCYALAFGVPALLMFVAVFIFFSGRYFYKVFPPSGNVVWEVVKATFYALKNRFQHRHSGLRKDHWMDWADDKYDSKLITDIKDLYHVLKMFLPLPIFWSLFDQQGSRWTLQAEHMDGTLGSIRIKPDQMQAFNPVLIIILIPVTEMLLYPLLRKLKIPFRPLQRMTVGMMLGGAAFVVAGFNQLRIDASEVALPGQSEGILKVINAIPCDISVQSEFFKGNIPFGMASKPVTFPKGDYEAMFSTNCPGISDSPPFTVTVRGEEGDDIIVFSQNGILSAIQAEAHLEKPRKGQALVSVGIFISPSELPDNTSVILKGDDNQYAFDSGLYNITDFKAIEPASYDVYIDGDINDPSTKPLKTVDIKTGAVYRMVLQPYNQTEGAIYVNLHIDVEPNSVSMFLQIPQYIIITIGEIFFSITGLEFSYSQAPASLKSCVQAAWLLTVAFGNLIVIIVAEVKFVESQAMEFFLFAGLMGVIVIIFAIMAYFYVYITPSGHDEDQREDMSGLVGKEDLGGYQAGDSGEPGK</sequence>
<dbReference type="InterPro" id="IPR018456">
    <property type="entry name" value="PTR2_symporter_CS"/>
</dbReference>
<keyword evidence="5" id="KW-0571">Peptide transport</keyword>
<evidence type="ECO:0000313" key="11">
    <source>
        <dbReference type="Proteomes" id="UP000694845"/>
    </source>
</evidence>
<name>A0A8B8A053_ACAPL</name>
<keyword evidence="11" id="KW-1185">Reference proteome</keyword>
<dbReference type="Proteomes" id="UP000694845">
    <property type="component" value="Unplaced"/>
</dbReference>
<dbReference type="GO" id="GO:0006857">
    <property type="term" value="P:oligopeptide transport"/>
    <property type="evidence" value="ECO:0007669"/>
    <property type="project" value="InterPro"/>
</dbReference>
<dbReference type="GeneID" id="110990178"/>
<comment type="similarity">
    <text evidence="2">Belongs to the major facilitator superfamily. Proton-dependent oligopeptide transporter (POT/PTR) (TC 2.A.17) family.</text>
</comment>
<dbReference type="GO" id="GO:0016020">
    <property type="term" value="C:membrane"/>
    <property type="evidence" value="ECO:0007669"/>
    <property type="project" value="UniProtKB-SubCell"/>
</dbReference>
<feature type="transmembrane region" description="Helical" evidence="10">
    <location>
        <begin position="682"/>
        <end position="702"/>
    </location>
</feature>